<dbReference type="Gene3D" id="1.20.950.20">
    <property type="entry name" value="Transmembrane di-heme cytochromes, Chain C"/>
    <property type="match status" value="1"/>
</dbReference>
<comment type="caution">
    <text evidence="9">The sequence shown here is derived from an EMBL/GenBank/DDBJ whole genome shotgun (WGS) entry which is preliminary data.</text>
</comment>
<evidence type="ECO:0000256" key="6">
    <source>
        <dbReference type="SAM" id="MobiDB-lite"/>
    </source>
</evidence>
<evidence type="ECO:0000256" key="5">
    <source>
        <dbReference type="ARBA" id="ARBA00023136"/>
    </source>
</evidence>
<evidence type="ECO:0000256" key="2">
    <source>
        <dbReference type="ARBA" id="ARBA00022475"/>
    </source>
</evidence>
<proteinExistence type="predicted"/>
<keyword evidence="4 7" id="KW-1133">Transmembrane helix</keyword>
<keyword evidence="3 7" id="KW-0812">Transmembrane</keyword>
<evidence type="ECO:0000256" key="1">
    <source>
        <dbReference type="ARBA" id="ARBA00004651"/>
    </source>
</evidence>
<evidence type="ECO:0000313" key="12">
    <source>
        <dbReference type="Proteomes" id="UP000051634"/>
    </source>
</evidence>
<dbReference type="GO" id="GO:0022904">
    <property type="term" value="P:respiratory electron transport chain"/>
    <property type="evidence" value="ECO:0007669"/>
    <property type="project" value="InterPro"/>
</dbReference>
<evidence type="ECO:0000256" key="3">
    <source>
        <dbReference type="ARBA" id="ARBA00022692"/>
    </source>
</evidence>
<feature type="transmembrane region" description="Helical" evidence="7">
    <location>
        <begin position="50"/>
        <end position="70"/>
    </location>
</feature>
<dbReference type="RefSeq" id="WP_057956444.1">
    <property type="nucleotide sequence ID" value="NZ_KQ556929.1"/>
</dbReference>
<keyword evidence="2" id="KW-1003">Cell membrane</keyword>
<name>A0A0T5YXD1_9GAMM</name>
<gene>
    <name evidence="9" type="ORF">Ga0074115_11526</name>
    <name evidence="10" type="ORF">Ga0076813_11618</name>
</gene>
<feature type="domain" description="Cytochrome b561 bacterial/Ni-hydrogenase" evidence="8">
    <location>
        <begin position="11"/>
        <end position="189"/>
    </location>
</feature>
<feature type="transmembrane region" description="Helical" evidence="7">
    <location>
        <begin position="21"/>
        <end position="38"/>
    </location>
</feature>
<dbReference type="GO" id="GO:0009055">
    <property type="term" value="F:electron transfer activity"/>
    <property type="evidence" value="ECO:0007669"/>
    <property type="project" value="InterPro"/>
</dbReference>
<dbReference type="InterPro" id="IPR011577">
    <property type="entry name" value="Cyt_b561_bac/Ni-Hgenase"/>
</dbReference>
<keyword evidence="12" id="KW-1185">Reference proteome</keyword>
<evidence type="ECO:0000313" key="11">
    <source>
        <dbReference type="Proteomes" id="UP000051276"/>
    </source>
</evidence>
<feature type="transmembrane region" description="Helical" evidence="7">
    <location>
        <begin position="116"/>
        <end position="135"/>
    </location>
</feature>
<sequence length="220" mass="24724">MESMPVSRIRVWSRWLRLSHWTMALAVFGLLASGWLIGHAPTLRSEAGEFHSIFAALLIPALLVRIYLLVLGQGSDHLSDCEPDRHRLRQAGQLLLFYFSLGRLPLPKWYAHNPLWGPIYLALFFFLALAALSGLALQREIAFWGGISLQHLHQLSYLLIGWFALLHIPAVFSHDAAGEGSDISSMVSGFRTFHVERPEQEAAGSTQSVSLETLRRSLRK</sequence>
<dbReference type="SUPFAM" id="SSF81342">
    <property type="entry name" value="Transmembrane di-heme cytochromes"/>
    <property type="match status" value="1"/>
</dbReference>
<evidence type="ECO:0000259" key="8">
    <source>
        <dbReference type="Pfam" id="PF01292"/>
    </source>
</evidence>
<dbReference type="Proteomes" id="UP000051276">
    <property type="component" value="Unassembled WGS sequence"/>
</dbReference>
<dbReference type="InterPro" id="IPR051542">
    <property type="entry name" value="Hydrogenase_cytochrome"/>
</dbReference>
<organism evidence="9 12">
    <name type="scientific">endosymbiont of Ridgeia piscesae</name>
    <dbReference type="NCBI Taxonomy" id="54398"/>
    <lineage>
        <taxon>Bacteria</taxon>
        <taxon>Pseudomonadati</taxon>
        <taxon>Pseudomonadota</taxon>
        <taxon>Gammaproteobacteria</taxon>
        <taxon>sulfur-oxidizing symbionts</taxon>
    </lineage>
</organism>
<keyword evidence="5 7" id="KW-0472">Membrane</keyword>
<dbReference type="Pfam" id="PF01292">
    <property type="entry name" value="Ni_hydr_CYTB"/>
    <property type="match status" value="1"/>
</dbReference>
<evidence type="ECO:0000256" key="7">
    <source>
        <dbReference type="SAM" id="Phobius"/>
    </source>
</evidence>
<dbReference type="EMBL" id="LDXT01000082">
    <property type="protein sequence ID" value="KRT55203.1"/>
    <property type="molecule type" value="Genomic_DNA"/>
</dbReference>
<dbReference type="STRING" id="54398.Ga0074115_11526"/>
<evidence type="ECO:0000313" key="9">
    <source>
        <dbReference type="EMBL" id="KRT55203.1"/>
    </source>
</evidence>
<dbReference type="InterPro" id="IPR016174">
    <property type="entry name" value="Di-haem_cyt_TM"/>
</dbReference>
<dbReference type="GO" id="GO:0005886">
    <property type="term" value="C:plasma membrane"/>
    <property type="evidence" value="ECO:0007669"/>
    <property type="project" value="UniProtKB-SubCell"/>
</dbReference>
<evidence type="ECO:0000313" key="10">
    <source>
        <dbReference type="EMBL" id="KRT57468.1"/>
    </source>
</evidence>
<dbReference type="Proteomes" id="UP000051634">
    <property type="component" value="Unassembled WGS sequence"/>
</dbReference>
<reference evidence="11 12" key="1">
    <citation type="submission" date="2015-11" db="EMBL/GenBank/DDBJ databases">
        <title>The genome of Candidatus Endoriftia persephone in Ridgeia piscesae and population structure of the North Eastern Pacific vestimentiferan symbionts.</title>
        <authorList>
            <person name="Perez M."/>
            <person name="Juniper K.S."/>
        </authorList>
    </citation>
    <scope>NUCLEOTIDE SEQUENCE [LARGE SCALE GENOMIC DNA]</scope>
    <source>
        <strain evidence="10">Ind10</strain>
        <strain evidence="9">Ind11</strain>
    </source>
</reference>
<protein>
    <submittedName>
        <fullName evidence="9">Ni,Fe-hydrogenase I cytochrome b subunit</fullName>
    </submittedName>
    <submittedName>
        <fullName evidence="10">Ni/Fe-hydrogenase 1 B-type cytochrome subunit</fullName>
    </submittedName>
</protein>
<evidence type="ECO:0000256" key="4">
    <source>
        <dbReference type="ARBA" id="ARBA00022989"/>
    </source>
</evidence>
<dbReference type="EMBL" id="LMXI01000533">
    <property type="protein sequence ID" value="KRT57468.1"/>
    <property type="molecule type" value="Genomic_DNA"/>
</dbReference>
<dbReference type="AlphaFoldDB" id="A0A0T5YXD1"/>
<dbReference type="PANTHER" id="PTHR30485:SF0">
    <property type="entry name" value="NI_FE-HYDROGENASE 1 B-TYPE CYTOCHROME SUBUNIT-RELATED"/>
    <property type="match status" value="1"/>
</dbReference>
<dbReference type="PANTHER" id="PTHR30485">
    <property type="entry name" value="NI/FE-HYDROGENASE 1 B-TYPE CYTOCHROME SUBUNIT"/>
    <property type="match status" value="1"/>
</dbReference>
<feature type="region of interest" description="Disordered" evidence="6">
    <location>
        <begin position="199"/>
        <end position="220"/>
    </location>
</feature>
<accession>A0A0T5YXD1</accession>
<dbReference type="GO" id="GO:0020037">
    <property type="term" value="F:heme binding"/>
    <property type="evidence" value="ECO:0007669"/>
    <property type="project" value="TreeGrafter"/>
</dbReference>
<comment type="subcellular location">
    <subcellularLocation>
        <location evidence="1">Cell membrane</location>
        <topology evidence="1">Multi-pass membrane protein</topology>
    </subcellularLocation>
</comment>